<name>A0A5B9QXL6_9BACT</name>
<proteinExistence type="predicted"/>
<dbReference type="EMBL" id="CP042914">
    <property type="protein sequence ID" value="QEG43758.1"/>
    <property type="molecule type" value="Genomic_DNA"/>
</dbReference>
<reference evidence="1 2" key="1">
    <citation type="submission" date="2019-08" db="EMBL/GenBank/DDBJ databases">
        <title>Deep-cultivation of Planctomycetes and their phenomic and genomic characterization uncovers novel biology.</title>
        <authorList>
            <person name="Wiegand S."/>
            <person name="Jogler M."/>
            <person name="Boedeker C."/>
            <person name="Pinto D."/>
            <person name="Vollmers J."/>
            <person name="Rivas-Marin E."/>
            <person name="Kohn T."/>
            <person name="Peeters S.H."/>
            <person name="Heuer A."/>
            <person name="Rast P."/>
            <person name="Oberbeckmann S."/>
            <person name="Bunk B."/>
            <person name="Jeske O."/>
            <person name="Meyerdierks A."/>
            <person name="Storesund J.E."/>
            <person name="Kallscheuer N."/>
            <person name="Luecker S."/>
            <person name="Lage O.M."/>
            <person name="Pohl T."/>
            <person name="Merkel B.J."/>
            <person name="Hornburger P."/>
            <person name="Mueller R.-W."/>
            <person name="Bruemmer F."/>
            <person name="Labrenz M."/>
            <person name="Spormann A.M."/>
            <person name="Op den Camp H."/>
            <person name="Overmann J."/>
            <person name="Amann R."/>
            <person name="Jetten M.S.M."/>
            <person name="Mascher T."/>
            <person name="Medema M.H."/>
            <person name="Devos D.P."/>
            <person name="Kaster A.-K."/>
            <person name="Ovreas L."/>
            <person name="Rohde M."/>
            <person name="Galperin M.Y."/>
            <person name="Jogler C."/>
        </authorList>
    </citation>
    <scope>NUCLEOTIDE SEQUENCE [LARGE SCALE GENOMIC DNA]</scope>
    <source>
        <strain evidence="1 2">UC8</strain>
    </source>
</reference>
<keyword evidence="2" id="KW-1185">Reference proteome</keyword>
<evidence type="ECO:0000313" key="2">
    <source>
        <dbReference type="Proteomes" id="UP000325286"/>
    </source>
</evidence>
<evidence type="ECO:0000313" key="1">
    <source>
        <dbReference type="EMBL" id="QEG43758.1"/>
    </source>
</evidence>
<evidence type="ECO:0008006" key="3">
    <source>
        <dbReference type="Google" id="ProtNLM"/>
    </source>
</evidence>
<sequence length="65" mass="7487">MADQKGDYIATKIMMGHADHSISDIYRQEFSKRRLMRVAKHVRKWFLSGRPKLQVVGEDAEPQAG</sequence>
<dbReference type="OrthoDB" id="246806at2"/>
<dbReference type="RefSeq" id="WP_068135664.1">
    <property type="nucleotide sequence ID" value="NZ_CP042914.1"/>
</dbReference>
<gene>
    <name evidence="1" type="ORF">UC8_58130</name>
</gene>
<accession>A0A5B9QXL6</accession>
<protein>
    <recommendedName>
        <fullName evidence="3">Phage integrase family protein</fullName>
    </recommendedName>
</protein>
<organism evidence="1 2">
    <name type="scientific">Roseimaritima ulvae</name>
    <dbReference type="NCBI Taxonomy" id="980254"/>
    <lineage>
        <taxon>Bacteria</taxon>
        <taxon>Pseudomonadati</taxon>
        <taxon>Planctomycetota</taxon>
        <taxon>Planctomycetia</taxon>
        <taxon>Pirellulales</taxon>
        <taxon>Pirellulaceae</taxon>
        <taxon>Roseimaritima</taxon>
    </lineage>
</organism>
<dbReference type="KEGG" id="rul:UC8_58130"/>
<dbReference type="AlphaFoldDB" id="A0A5B9QXL6"/>
<dbReference type="Proteomes" id="UP000325286">
    <property type="component" value="Chromosome"/>
</dbReference>